<dbReference type="InterPro" id="IPR004165">
    <property type="entry name" value="CoA_trans_fam_I"/>
</dbReference>
<dbReference type="InterPro" id="IPR004164">
    <property type="entry name" value="CoA_transf_AS"/>
</dbReference>
<dbReference type="InterPro" id="IPR037171">
    <property type="entry name" value="NagB/RpiA_transferase-like"/>
</dbReference>
<dbReference type="InterPro" id="IPR012791">
    <property type="entry name" value="3-oxoacid_CoA-transf_B"/>
</dbReference>
<evidence type="ECO:0000256" key="4">
    <source>
        <dbReference type="ARBA" id="ARBA00022989"/>
    </source>
</evidence>
<feature type="region of interest" description="Disordered" evidence="6">
    <location>
        <begin position="1126"/>
        <end position="1198"/>
    </location>
</feature>
<feature type="compositionally biased region" description="Polar residues" evidence="6">
    <location>
        <begin position="1215"/>
        <end position="1231"/>
    </location>
</feature>
<evidence type="ECO:0000313" key="7">
    <source>
        <dbReference type="EMBL" id="KAF3897591.1"/>
    </source>
</evidence>
<feature type="region of interest" description="Disordered" evidence="6">
    <location>
        <begin position="1273"/>
        <end position="1301"/>
    </location>
</feature>
<dbReference type="EMBL" id="JAAQVJ010000050">
    <property type="protein sequence ID" value="KAF3897591.1"/>
    <property type="molecule type" value="Genomic_DNA"/>
</dbReference>
<dbReference type="PANTHER" id="PTHR13707:SF23">
    <property type="entry name" value="SUCCINYL-COA:3-KETOACID-COENZYME A TRANSFERASE"/>
    <property type="match status" value="1"/>
</dbReference>
<evidence type="ECO:0008006" key="9">
    <source>
        <dbReference type="Google" id="ProtNLM"/>
    </source>
</evidence>
<evidence type="ECO:0000256" key="2">
    <source>
        <dbReference type="ARBA" id="ARBA00022679"/>
    </source>
</evidence>
<dbReference type="InterPro" id="IPR019325">
    <property type="entry name" value="NEDD4/Bsd2"/>
</dbReference>
<evidence type="ECO:0000256" key="5">
    <source>
        <dbReference type="ARBA" id="ARBA00023136"/>
    </source>
</evidence>
<evidence type="ECO:0000256" key="6">
    <source>
        <dbReference type="SAM" id="MobiDB-lite"/>
    </source>
</evidence>
<dbReference type="SMART" id="SM00882">
    <property type="entry name" value="CoA_trans"/>
    <property type="match status" value="2"/>
</dbReference>
<keyword evidence="4" id="KW-1133">Transmembrane helix</keyword>
<organism evidence="7 8">
    <name type="scientific">Trichophyton interdigitale</name>
    <dbReference type="NCBI Taxonomy" id="101480"/>
    <lineage>
        <taxon>Eukaryota</taxon>
        <taxon>Fungi</taxon>
        <taxon>Dikarya</taxon>
        <taxon>Ascomycota</taxon>
        <taxon>Pezizomycotina</taxon>
        <taxon>Eurotiomycetes</taxon>
        <taxon>Eurotiomycetidae</taxon>
        <taxon>Onygenales</taxon>
        <taxon>Arthrodermataceae</taxon>
        <taxon>Trichophyton</taxon>
    </lineage>
</organism>
<evidence type="ECO:0000256" key="3">
    <source>
        <dbReference type="ARBA" id="ARBA00022692"/>
    </source>
</evidence>
<feature type="region of interest" description="Disordered" evidence="6">
    <location>
        <begin position="551"/>
        <end position="659"/>
    </location>
</feature>
<dbReference type="GO" id="GO:0005737">
    <property type="term" value="C:cytoplasm"/>
    <property type="evidence" value="ECO:0007669"/>
    <property type="project" value="UniProtKB-ARBA"/>
</dbReference>
<keyword evidence="5" id="KW-0472">Membrane</keyword>
<feature type="region of interest" description="Disordered" evidence="6">
    <location>
        <begin position="787"/>
        <end position="815"/>
    </location>
</feature>
<dbReference type="PANTHER" id="PTHR13707">
    <property type="entry name" value="KETOACID-COENZYME A TRANSFERASE"/>
    <property type="match status" value="1"/>
</dbReference>
<keyword evidence="2" id="KW-0808">Transferase</keyword>
<gene>
    <name evidence="7" type="ORF">GY632_2192</name>
</gene>
<feature type="compositionally biased region" description="Low complexity" evidence="6">
    <location>
        <begin position="560"/>
        <end position="569"/>
    </location>
</feature>
<reference evidence="7" key="1">
    <citation type="submission" date="2020-03" db="EMBL/GenBank/DDBJ databases">
        <title>Whole Genome Sequence of Trichophyton interdigitale from India.</title>
        <authorList>
            <person name="Kumar P."/>
        </authorList>
    </citation>
    <scope>NUCLEOTIDE SEQUENCE</scope>
    <source>
        <strain evidence="7">UCMS-IGIB-CI14</strain>
    </source>
</reference>
<proteinExistence type="predicted"/>
<keyword evidence="3" id="KW-0812">Transmembrane</keyword>
<comment type="subcellular location">
    <subcellularLocation>
        <location evidence="1">Membrane</location>
        <topology evidence="1">Multi-pass membrane protein</topology>
    </subcellularLocation>
</comment>
<dbReference type="SUPFAM" id="SSF100950">
    <property type="entry name" value="NagB/RpiA/CoA transferase-like"/>
    <property type="match status" value="2"/>
</dbReference>
<dbReference type="PROSITE" id="PS01274">
    <property type="entry name" value="COA_TRANSF_2"/>
    <property type="match status" value="1"/>
</dbReference>
<feature type="region of interest" description="Disordered" evidence="6">
    <location>
        <begin position="1035"/>
        <end position="1100"/>
    </location>
</feature>
<evidence type="ECO:0000313" key="8">
    <source>
        <dbReference type="Proteomes" id="UP000749309"/>
    </source>
</evidence>
<dbReference type="GO" id="GO:0007034">
    <property type="term" value="P:vacuolar transport"/>
    <property type="evidence" value="ECO:0007669"/>
    <property type="project" value="InterPro"/>
</dbReference>
<evidence type="ECO:0000256" key="1">
    <source>
        <dbReference type="ARBA" id="ARBA00004141"/>
    </source>
</evidence>
<feature type="region of interest" description="Disordered" evidence="6">
    <location>
        <begin position="988"/>
        <end position="1010"/>
    </location>
</feature>
<dbReference type="Proteomes" id="UP000749309">
    <property type="component" value="Unassembled WGS sequence"/>
</dbReference>
<feature type="compositionally biased region" description="Polar residues" evidence="6">
    <location>
        <begin position="1045"/>
        <end position="1056"/>
    </location>
</feature>
<feature type="compositionally biased region" description="Polar residues" evidence="6">
    <location>
        <begin position="1126"/>
        <end position="1144"/>
    </location>
</feature>
<protein>
    <recommendedName>
        <fullName evidence="9">3-oxoacid CoA-transferase</fullName>
    </recommendedName>
</protein>
<comment type="caution">
    <text evidence="7">The sequence shown here is derived from an EMBL/GenBank/DDBJ whole genome shotgun (WGS) entry which is preliminary data.</text>
</comment>
<feature type="compositionally biased region" description="Acidic residues" evidence="6">
    <location>
        <begin position="607"/>
        <end position="620"/>
    </location>
</feature>
<dbReference type="NCBIfam" id="TIGR02429">
    <property type="entry name" value="pcaI_scoA_fam"/>
    <property type="match status" value="1"/>
</dbReference>
<dbReference type="GO" id="GO:0030001">
    <property type="term" value="P:metal ion transport"/>
    <property type="evidence" value="ECO:0007669"/>
    <property type="project" value="InterPro"/>
</dbReference>
<dbReference type="NCBIfam" id="TIGR02428">
    <property type="entry name" value="pcaJ_scoB_fam"/>
    <property type="match status" value="1"/>
</dbReference>
<feature type="region of interest" description="Disordered" evidence="6">
    <location>
        <begin position="1316"/>
        <end position="1342"/>
    </location>
</feature>
<dbReference type="FunFam" id="3.40.1080.10:FF:000001">
    <property type="entry name" value="Succinyl-coa:3-ketoacid-coenzyme a transferase subunit b"/>
    <property type="match status" value="1"/>
</dbReference>
<dbReference type="InterPro" id="IPR012792">
    <property type="entry name" value="3-oxoacid_CoA-transf_A"/>
</dbReference>
<dbReference type="GO" id="GO:0008260">
    <property type="term" value="F:succinyl-CoA:3-oxo-acid CoA-transferase activity"/>
    <property type="evidence" value="ECO:0007669"/>
    <property type="project" value="TreeGrafter"/>
</dbReference>
<feature type="region of interest" description="Disordered" evidence="6">
    <location>
        <begin position="1215"/>
        <end position="1235"/>
    </location>
</feature>
<sequence>MPFHAAKTCLRTAGRFAANPASSQHFLVRAFSSTVARFEINKVYPSAKEAIKDMKSNSTVLAGGFGLCGIPGTLINEIHATPSITGLTAVSNNAGIDGAGLGLLIASGQIKKMIASYVGENKSLEQKYLSGEIELELTPQGTLAERCRSGGAGIPAFYTPAAFGTIVQTGDLAVKNNPDGSVATYGTPRDVKVFDGKSYVMEESIKGDYALVKAWKADKLGNCQFRYSAANFNGAMGRNAKITIVEAENIVEVGEIDPAAVHLPGIYVKRVIQSKAEKQIERLTFAKENEDTAALGKGETANKRERIVRRAAKEFKNGMYANLGIGMPMLAPSFVDPSVEVQLQSENGILGLGPYPKEGQQDADLINAGKETVTLLPGASIFGSEESFGMIRAGRIDLTILGAMQVSAKGDLANWMLPGKVKGFGGAMDLVSNPTATKVVVTMEHTDKKGNPKILKQCEFPLTGRACVSRIITELCVFDVDFANGLTLIELADGVTVDEVRSKTEAPFKVADDVKPMLEPSNTTIFAPACCSGAAVDEGTTMTSHRYEPVNTRSEDDAVSSQATQQQPIPSSPPPSFHSRTPSPASRRVLSQDPLHSDADRTLADAFGDDDGHTDDEEGADDRQRLMRGSPASTTPDIDPSEAPAGSNSAQPAGRPNASASRVIRGANDGVFANLSAKPERGGEKLDDLPPTYEQAAADAAPPYWETTIVAPGMSSDEVYVEGLPVGSVFSFAWNGMISTSFQLVGFLLTYLLHTTHAAKNGSRAGLGLTMVQYGFYMRNTDGYSPPDSDAGDDGYVNPPDPNSHDFNPSAVDGSSGSGSSFHGLTTSDWLSYILMVVGWFILIRAISDYLRARRHEQLILQSPNRGLPVPIIAENERSETALDIPPTVQELPANDRSMDGAPVEARSLGSIVSLASNPPAYPRNPTQKPLEPLVLYIVRVPGSKDVFLSPLKPPTKSSLSPESLNASLYFIHVAGPRDEEILESIEKERHTQQQHQQQQQTTNPIPQSSKLAILNRTRRKPVPGVATAADTQLAAAPPLPTRPQHITQDPGQNAGTRCEREQEDLALGSVTPVHEHSPISLSGSPGQPLWEPQPPILPPRPLPVQPVDEDTRRWSAQVTASISAIGSPQLQSRRDQASGTTVRASWDGGRRPLFQPEPTPRPQGQRGLLHIPEDEGPKPPLPLRPRKSYERPREAAPAPPFHLTLIRRDPTHSSQWNVGTIDNIGSSPSEGRQDGSIKVEITTPGYQKFAVDTSRMSFESLGIKLPATARSLDAARPPQQSMSSNNMSRDTEDMSDSGRGAGPVKFTRLLKLWQPPQSSSHHKHQSSSHGEMFNLSSPKANKYPQKSNGHYQFLSIWNGYCNFVTAANGRTLKCKHTIPGAAGTSPSSAMTTTVAEIRFNLPTLLPRPSSSSDQNSSPTKSSPWVGELDLSLARERAGGGLRGNSAKLGKLIIEDEGLKMLDLVVASCMGVFWKYYDNM</sequence>
<dbReference type="Pfam" id="PF01144">
    <property type="entry name" value="CoA_trans"/>
    <property type="match status" value="2"/>
</dbReference>
<feature type="region of interest" description="Disordered" evidence="6">
    <location>
        <begin position="1406"/>
        <end position="1425"/>
    </location>
</feature>
<dbReference type="Pfam" id="PF10176">
    <property type="entry name" value="NEDD4_Bsd2"/>
    <property type="match status" value="1"/>
</dbReference>
<dbReference type="GO" id="GO:0016020">
    <property type="term" value="C:membrane"/>
    <property type="evidence" value="ECO:0007669"/>
    <property type="project" value="UniProtKB-SubCell"/>
</dbReference>
<dbReference type="Gene3D" id="3.40.1080.10">
    <property type="entry name" value="Glutaconate Coenzyme A-transferase"/>
    <property type="match status" value="2"/>
</dbReference>
<dbReference type="CDD" id="cd22212">
    <property type="entry name" value="NDFIP-like"/>
    <property type="match status" value="1"/>
</dbReference>
<feature type="compositionally biased region" description="Polar residues" evidence="6">
    <location>
        <begin position="1279"/>
        <end position="1289"/>
    </location>
</feature>
<feature type="compositionally biased region" description="Low complexity" evidence="6">
    <location>
        <begin position="1406"/>
        <end position="1424"/>
    </location>
</feature>
<feature type="compositionally biased region" description="Low complexity" evidence="6">
    <location>
        <begin position="994"/>
        <end position="1003"/>
    </location>
</feature>
<accession>A0A9P4YIG9</accession>
<name>A0A9P4YIG9_9EURO</name>